<dbReference type="EMBL" id="CP003362">
    <property type="protein sequence ID" value="AGB49959.1"/>
    <property type="molecule type" value="Genomic_DNA"/>
</dbReference>
<dbReference type="KEGG" id="mhz:Metho_1773"/>
<name>L0L120_METHD</name>
<evidence type="ECO:0000313" key="3">
    <source>
        <dbReference type="EMBL" id="AGB49959.1"/>
    </source>
</evidence>
<evidence type="ECO:0000259" key="2">
    <source>
        <dbReference type="Pfam" id="PF03061"/>
    </source>
</evidence>
<dbReference type="InterPro" id="IPR029069">
    <property type="entry name" value="HotDog_dom_sf"/>
</dbReference>
<dbReference type="Gene3D" id="3.10.129.10">
    <property type="entry name" value="Hotdog Thioesterase"/>
    <property type="match status" value="1"/>
</dbReference>
<evidence type="ECO:0000313" key="4">
    <source>
        <dbReference type="Proteomes" id="UP000010866"/>
    </source>
</evidence>
<protein>
    <recommendedName>
        <fullName evidence="2">Thioesterase domain-containing protein</fullName>
    </recommendedName>
</protein>
<dbReference type="PANTHER" id="PTHR42856">
    <property type="entry name" value="ACYL-COENZYME A THIOESTERASE PAAI"/>
    <property type="match status" value="1"/>
</dbReference>
<dbReference type="NCBIfam" id="TIGR00369">
    <property type="entry name" value="unchar_dom_1"/>
    <property type="match status" value="1"/>
</dbReference>
<accession>L0L120</accession>
<sequence length="145" mass="15634">MNGVITVQETITPFMELLSKDRFSAYCNMEVLEVSPGYAKARMLIADEHLNAFGTVHGGAIFTLADLAFGSASNAHGRVSVAINCSIAFVKAAKKGYLTAEAREVSIGHKLATYVITVTDEENEIIASFQGTVYRKNETIEGLIA</sequence>
<gene>
    <name evidence="3" type="ordered locus">Metho_1773</name>
</gene>
<dbReference type="STRING" id="867904.Metho_1773"/>
<dbReference type="Pfam" id="PF03061">
    <property type="entry name" value="4HBT"/>
    <property type="match status" value="1"/>
</dbReference>
<dbReference type="CDD" id="cd03443">
    <property type="entry name" value="PaaI_thioesterase"/>
    <property type="match status" value="1"/>
</dbReference>
<dbReference type="PANTHER" id="PTHR42856:SF1">
    <property type="entry name" value="ACYL-COENZYME A THIOESTERASE PAAI"/>
    <property type="match status" value="1"/>
</dbReference>
<keyword evidence="1" id="KW-0378">Hydrolase</keyword>
<evidence type="ECO:0000256" key="1">
    <source>
        <dbReference type="ARBA" id="ARBA00022801"/>
    </source>
</evidence>
<keyword evidence="4" id="KW-1185">Reference proteome</keyword>
<dbReference type="InterPro" id="IPR052723">
    <property type="entry name" value="Acyl-CoA_thioesterase_PaaI"/>
</dbReference>
<dbReference type="Proteomes" id="UP000010866">
    <property type="component" value="Chromosome"/>
</dbReference>
<proteinExistence type="predicted"/>
<dbReference type="SUPFAM" id="SSF54637">
    <property type="entry name" value="Thioesterase/thiol ester dehydrase-isomerase"/>
    <property type="match status" value="1"/>
</dbReference>
<dbReference type="InterPro" id="IPR006683">
    <property type="entry name" value="Thioestr_dom"/>
</dbReference>
<dbReference type="AlphaFoldDB" id="L0L120"/>
<dbReference type="GO" id="GO:0016289">
    <property type="term" value="F:acyl-CoA hydrolase activity"/>
    <property type="evidence" value="ECO:0007669"/>
    <property type="project" value="TreeGrafter"/>
</dbReference>
<dbReference type="HOGENOM" id="CLU_089876_11_2_2"/>
<organism evidence="3 4">
    <name type="scientific">Methanomethylovorans hollandica (strain DSM 15978 / NBRC 107637 / DMS1)</name>
    <dbReference type="NCBI Taxonomy" id="867904"/>
    <lineage>
        <taxon>Archaea</taxon>
        <taxon>Methanobacteriati</taxon>
        <taxon>Methanobacteriota</taxon>
        <taxon>Stenosarchaea group</taxon>
        <taxon>Methanomicrobia</taxon>
        <taxon>Methanosarcinales</taxon>
        <taxon>Methanosarcinaceae</taxon>
        <taxon>Methanomethylovorans</taxon>
    </lineage>
</organism>
<dbReference type="InterPro" id="IPR003736">
    <property type="entry name" value="PAAI_dom"/>
</dbReference>
<reference evidence="4" key="1">
    <citation type="submission" date="2012-02" db="EMBL/GenBank/DDBJ databases">
        <title>Complete sequence of chromosome of Methanomethylovorans hollandica DSM 15978.</title>
        <authorList>
            <person name="Lucas S."/>
            <person name="Copeland A."/>
            <person name="Lapidus A."/>
            <person name="Glavina del Rio T."/>
            <person name="Dalin E."/>
            <person name="Tice H."/>
            <person name="Bruce D."/>
            <person name="Goodwin L."/>
            <person name="Pitluck S."/>
            <person name="Peters L."/>
            <person name="Mikhailova N."/>
            <person name="Held B."/>
            <person name="Kyrpides N."/>
            <person name="Mavromatis K."/>
            <person name="Ivanova N."/>
            <person name="Brettin T."/>
            <person name="Detter J.C."/>
            <person name="Han C."/>
            <person name="Larimer F."/>
            <person name="Land M."/>
            <person name="Hauser L."/>
            <person name="Markowitz V."/>
            <person name="Cheng J.-F."/>
            <person name="Hugenholtz P."/>
            <person name="Woyke T."/>
            <person name="Wu D."/>
            <person name="Spring S."/>
            <person name="Schroeder M."/>
            <person name="Brambilla E."/>
            <person name="Klenk H.-P."/>
            <person name="Eisen J.A."/>
        </authorList>
    </citation>
    <scope>NUCLEOTIDE SEQUENCE [LARGE SCALE GENOMIC DNA]</scope>
    <source>
        <strain evidence="4">DSM 15978 / NBRC 107637 / DMS1</strain>
    </source>
</reference>
<feature type="domain" description="Thioesterase" evidence="2">
    <location>
        <begin position="53"/>
        <end position="125"/>
    </location>
</feature>